<evidence type="ECO:0000256" key="1">
    <source>
        <dbReference type="ARBA" id="ARBA00007137"/>
    </source>
</evidence>
<dbReference type="Gene3D" id="3.20.20.480">
    <property type="entry name" value="Trimethylamine methyltransferase-like"/>
    <property type="match status" value="1"/>
</dbReference>
<dbReference type="EC" id="2.1.1.250" evidence="4 5"/>
<evidence type="ECO:0000313" key="4">
    <source>
        <dbReference type="EMBL" id="CAA7603417.1"/>
    </source>
</evidence>
<accession>A0A8S0Y0S1</accession>
<dbReference type="Pfam" id="PF06253">
    <property type="entry name" value="MTTB"/>
    <property type="match status" value="1"/>
</dbReference>
<dbReference type="GO" id="GO:0043834">
    <property type="term" value="F:trimethylamine methyltransferase activity"/>
    <property type="evidence" value="ECO:0007669"/>
    <property type="project" value="UniProtKB-EC"/>
</dbReference>
<dbReference type="GO" id="GO:0015948">
    <property type="term" value="P:methanogenesis"/>
    <property type="evidence" value="ECO:0007669"/>
    <property type="project" value="InterPro"/>
</dbReference>
<dbReference type="InterPro" id="IPR010426">
    <property type="entry name" value="MTTB_MeTrfase"/>
</dbReference>
<dbReference type="InterPro" id="IPR038601">
    <property type="entry name" value="MttB-like_sf"/>
</dbReference>
<keyword evidence="6" id="KW-1185">Reference proteome</keyword>
<reference evidence="4" key="2">
    <citation type="submission" date="2020-01" db="EMBL/GenBank/DDBJ databases">
        <authorList>
            <person name="Hornung B."/>
        </authorList>
    </citation>
    <scope>NUCLEOTIDE SEQUENCE</scope>
    <source>
        <strain evidence="4">PacBioINE</strain>
    </source>
</reference>
<dbReference type="EMBL" id="LR746496">
    <property type="protein sequence ID" value="CAA7603417.1"/>
    <property type="molecule type" value="Genomic_DNA"/>
</dbReference>
<evidence type="ECO:0000256" key="2">
    <source>
        <dbReference type="ARBA" id="ARBA00022603"/>
    </source>
</evidence>
<evidence type="ECO:0000313" key="5">
    <source>
        <dbReference type="EMBL" id="CEJ07168.1"/>
    </source>
</evidence>
<dbReference type="KEGG" id="aacx:DEACI_4240"/>
<dbReference type="Proteomes" id="UP001071230">
    <property type="component" value="Unassembled WGS sequence"/>
</dbReference>
<evidence type="ECO:0000256" key="3">
    <source>
        <dbReference type="ARBA" id="ARBA00022679"/>
    </source>
</evidence>
<keyword evidence="3 4" id="KW-0808">Transferase</keyword>
<reference evidence="5" key="1">
    <citation type="submission" date="2014-11" db="EMBL/GenBank/DDBJ databases">
        <authorList>
            <person name="Hornung B.V."/>
        </authorList>
    </citation>
    <scope>NUCLEOTIDE SEQUENCE</scope>
    <source>
        <strain evidence="5">INE</strain>
    </source>
</reference>
<comment type="similarity">
    <text evidence="1">Belongs to the trimethylamine methyltransferase family.</text>
</comment>
<evidence type="ECO:0000313" key="6">
    <source>
        <dbReference type="Proteomes" id="UP001071230"/>
    </source>
</evidence>
<name>A0A8S0Y0S1_9FIRM</name>
<dbReference type="AlphaFoldDB" id="A0A8S0Y0S1"/>
<dbReference type="Proteomes" id="UP000836597">
    <property type="component" value="Chromosome"/>
</dbReference>
<keyword evidence="2 4" id="KW-0489">Methyltransferase</keyword>
<organism evidence="4">
    <name type="scientific">Acididesulfobacillus acetoxydans</name>
    <dbReference type="NCBI Taxonomy" id="1561005"/>
    <lineage>
        <taxon>Bacteria</taxon>
        <taxon>Bacillati</taxon>
        <taxon>Bacillota</taxon>
        <taxon>Clostridia</taxon>
        <taxon>Eubacteriales</taxon>
        <taxon>Peptococcaceae</taxon>
        <taxon>Acididesulfobacillus</taxon>
    </lineage>
</organism>
<protein>
    <submittedName>
        <fullName evidence="5">Trimethylamine methyltransferase MttB</fullName>
    </submittedName>
    <submittedName>
        <fullName evidence="4">Trimethylamine-corrinoid protein Co-methyltransferase</fullName>
        <ecNumber evidence="4 5">2.1.1.250</ecNumber>
    </submittedName>
</protein>
<proteinExistence type="inferred from homology"/>
<dbReference type="EMBL" id="CDGJ01000040">
    <property type="protein sequence ID" value="CEJ07168.1"/>
    <property type="molecule type" value="Genomic_DNA"/>
</dbReference>
<sequence>MPDAQAAHEFTLTALLTALAGANLIYGAGMLELGITFDYAQMLMDNEMARMVKQAVRGIRVSDETLAVDVVKEVGTAGNFISQDHTFTHMRTQSQSKLIDRRMRENWLAEGGKDFTERAYAEAISILENHRPEPLPDKVVAQLRAIVEETEVEYGIKK</sequence>
<gene>
    <name evidence="5" type="ORF">DEACI_1626</name>
    <name evidence="4" type="ORF">DEACI_4240</name>
</gene>
<dbReference type="GO" id="GO:0032259">
    <property type="term" value="P:methylation"/>
    <property type="evidence" value="ECO:0007669"/>
    <property type="project" value="UniProtKB-KW"/>
</dbReference>